<dbReference type="Gene3D" id="3.40.140.10">
    <property type="entry name" value="Cytidine Deaminase, domain 2"/>
    <property type="match status" value="1"/>
</dbReference>
<dbReference type="GO" id="GO:0046872">
    <property type="term" value="F:metal ion binding"/>
    <property type="evidence" value="ECO:0007669"/>
    <property type="project" value="UniProtKB-KW"/>
</dbReference>
<evidence type="ECO:0000313" key="8">
    <source>
        <dbReference type="Proteomes" id="UP000198379"/>
    </source>
</evidence>
<dbReference type="InterPro" id="IPR025657">
    <property type="entry name" value="RadC_JAB"/>
</dbReference>
<proteinExistence type="predicted"/>
<organism evidence="7 8">
    <name type="scientific">Dokdonia pacifica</name>
    <dbReference type="NCBI Taxonomy" id="1627892"/>
    <lineage>
        <taxon>Bacteria</taxon>
        <taxon>Pseudomonadati</taxon>
        <taxon>Bacteroidota</taxon>
        <taxon>Flavobacteriia</taxon>
        <taxon>Flavobacteriales</taxon>
        <taxon>Flavobacteriaceae</taxon>
        <taxon>Dokdonia</taxon>
    </lineage>
</organism>
<evidence type="ECO:0000313" key="7">
    <source>
        <dbReference type="EMBL" id="SNS37449.1"/>
    </source>
</evidence>
<dbReference type="InterPro" id="IPR001405">
    <property type="entry name" value="UPF0758"/>
</dbReference>
<dbReference type="PANTHER" id="PTHR30471:SF3">
    <property type="entry name" value="UPF0758 PROTEIN YEES-RELATED"/>
    <property type="match status" value="1"/>
</dbReference>
<keyword evidence="1" id="KW-0645">Protease</keyword>
<dbReference type="PANTHER" id="PTHR30471">
    <property type="entry name" value="DNA REPAIR PROTEIN RADC"/>
    <property type="match status" value="1"/>
</dbReference>
<dbReference type="EMBL" id="FZNY01000013">
    <property type="protein sequence ID" value="SNS37449.1"/>
    <property type="molecule type" value="Genomic_DNA"/>
</dbReference>
<keyword evidence="5" id="KW-0482">Metalloprotease</keyword>
<name>A0A239DYW0_9FLAO</name>
<evidence type="ECO:0000256" key="3">
    <source>
        <dbReference type="ARBA" id="ARBA00022801"/>
    </source>
</evidence>
<protein>
    <submittedName>
        <fullName evidence="7">RadC-like JAB domain-containing protein</fullName>
    </submittedName>
</protein>
<dbReference type="Proteomes" id="UP000198379">
    <property type="component" value="Unassembled WGS sequence"/>
</dbReference>
<dbReference type="OrthoDB" id="9804482at2"/>
<dbReference type="InterPro" id="IPR020891">
    <property type="entry name" value="UPF0758_CS"/>
</dbReference>
<dbReference type="PROSITE" id="PS50249">
    <property type="entry name" value="MPN"/>
    <property type="match status" value="1"/>
</dbReference>
<dbReference type="GO" id="GO:0008237">
    <property type="term" value="F:metallopeptidase activity"/>
    <property type="evidence" value="ECO:0007669"/>
    <property type="project" value="UniProtKB-KW"/>
</dbReference>
<gene>
    <name evidence="7" type="ORF">SAMN06265376_1135</name>
</gene>
<dbReference type="AlphaFoldDB" id="A0A239DYW0"/>
<dbReference type="Pfam" id="PF04002">
    <property type="entry name" value="RadC"/>
    <property type="match status" value="1"/>
</dbReference>
<evidence type="ECO:0000256" key="4">
    <source>
        <dbReference type="ARBA" id="ARBA00022833"/>
    </source>
</evidence>
<dbReference type="InterPro" id="IPR037518">
    <property type="entry name" value="MPN"/>
</dbReference>
<reference evidence="7 8" key="1">
    <citation type="submission" date="2017-06" db="EMBL/GenBank/DDBJ databases">
        <authorList>
            <person name="Kim H.J."/>
            <person name="Triplett B.A."/>
        </authorList>
    </citation>
    <scope>NUCLEOTIDE SEQUENCE [LARGE SCALE GENOMIC DNA]</scope>
    <source>
        <strain evidence="7 8">DSM 25597</strain>
    </source>
</reference>
<feature type="domain" description="MPN" evidence="6">
    <location>
        <begin position="31"/>
        <end position="156"/>
    </location>
</feature>
<evidence type="ECO:0000259" key="6">
    <source>
        <dbReference type="PROSITE" id="PS50249"/>
    </source>
</evidence>
<keyword evidence="4" id="KW-0862">Zinc</keyword>
<evidence type="ECO:0000256" key="1">
    <source>
        <dbReference type="ARBA" id="ARBA00022670"/>
    </source>
</evidence>
<keyword evidence="8" id="KW-1185">Reference proteome</keyword>
<dbReference type="RefSeq" id="WP_089373965.1">
    <property type="nucleotide sequence ID" value="NZ_BMEP01000004.1"/>
</dbReference>
<sequence length="156" mass="17509">MKPIKRTTLDLDACYEIQIHYKRKIYDISKKISKSESAAEIFRGFIDTDRLDYKEFFIILLLTHANQVIAISEVSIGCTHGTIVNIKEIVQQALLTNTSGVIVCHNHPSGELTKSASDETVTKRIKGALGLLDIKLLDHIILTTESYTSFADEGWL</sequence>
<dbReference type="PROSITE" id="PS01302">
    <property type="entry name" value="UPF0758"/>
    <property type="match status" value="1"/>
</dbReference>
<evidence type="ECO:0000256" key="5">
    <source>
        <dbReference type="ARBA" id="ARBA00023049"/>
    </source>
</evidence>
<dbReference type="CDD" id="cd08071">
    <property type="entry name" value="MPN_DUF2466"/>
    <property type="match status" value="1"/>
</dbReference>
<keyword evidence="2" id="KW-0479">Metal-binding</keyword>
<evidence type="ECO:0000256" key="2">
    <source>
        <dbReference type="ARBA" id="ARBA00022723"/>
    </source>
</evidence>
<keyword evidence="3" id="KW-0378">Hydrolase</keyword>
<accession>A0A239DYW0</accession>
<dbReference type="GO" id="GO:0006508">
    <property type="term" value="P:proteolysis"/>
    <property type="evidence" value="ECO:0007669"/>
    <property type="project" value="UniProtKB-KW"/>
</dbReference>